<feature type="compositionally biased region" description="Polar residues" evidence="1">
    <location>
        <begin position="86"/>
        <end position="101"/>
    </location>
</feature>
<feature type="region of interest" description="Disordered" evidence="1">
    <location>
        <begin position="78"/>
        <end position="119"/>
    </location>
</feature>
<sequence length="142" mass="15922">MPNQQLEATVPVRELLGESFLENLRCTRVQVTETRAYRRRRRINVPPGKSITAADVVEEETTGRDIILSSLLSDSDQSSEFVMEASGTSRNIENVDSNQETEIVAPTISPSSTKRERNSAAYAYQKKELITFEESSPLKQIS</sequence>
<keyword evidence="3" id="KW-1185">Reference proteome</keyword>
<accession>A0A8S0YR89</accession>
<comment type="caution">
    <text evidence="2">The sequence shown here is derived from an EMBL/GenBank/DDBJ whole genome shotgun (WGS) entry which is preliminary data.</text>
</comment>
<organism evidence="2 3">
    <name type="scientific">Arctia plantaginis</name>
    <name type="common">Wood tiger moth</name>
    <name type="synonym">Phalaena plantaginis</name>
    <dbReference type="NCBI Taxonomy" id="874455"/>
    <lineage>
        <taxon>Eukaryota</taxon>
        <taxon>Metazoa</taxon>
        <taxon>Ecdysozoa</taxon>
        <taxon>Arthropoda</taxon>
        <taxon>Hexapoda</taxon>
        <taxon>Insecta</taxon>
        <taxon>Pterygota</taxon>
        <taxon>Neoptera</taxon>
        <taxon>Endopterygota</taxon>
        <taxon>Lepidoptera</taxon>
        <taxon>Glossata</taxon>
        <taxon>Ditrysia</taxon>
        <taxon>Noctuoidea</taxon>
        <taxon>Erebidae</taxon>
        <taxon>Arctiinae</taxon>
        <taxon>Arctia</taxon>
    </lineage>
</organism>
<evidence type="ECO:0000313" key="2">
    <source>
        <dbReference type="EMBL" id="CAB3221177.1"/>
    </source>
</evidence>
<dbReference type="Proteomes" id="UP000494106">
    <property type="component" value="Unassembled WGS sequence"/>
</dbReference>
<dbReference type="OrthoDB" id="7392063at2759"/>
<dbReference type="AlphaFoldDB" id="A0A8S0YR89"/>
<name>A0A8S0YR89_ARCPL</name>
<protein>
    <submittedName>
        <fullName evidence="2">Uncharacterized protein</fullName>
    </submittedName>
</protein>
<gene>
    <name evidence="2" type="ORF">APLA_LOCUS485</name>
</gene>
<dbReference type="EMBL" id="CADEBC010000061">
    <property type="protein sequence ID" value="CAB3221177.1"/>
    <property type="molecule type" value="Genomic_DNA"/>
</dbReference>
<evidence type="ECO:0000313" key="3">
    <source>
        <dbReference type="Proteomes" id="UP000494106"/>
    </source>
</evidence>
<reference evidence="2 3" key="1">
    <citation type="submission" date="2020-04" db="EMBL/GenBank/DDBJ databases">
        <authorList>
            <person name="Wallbank WR R."/>
            <person name="Pardo Diaz C."/>
            <person name="Kozak K."/>
            <person name="Martin S."/>
            <person name="Jiggins C."/>
            <person name="Moest M."/>
            <person name="Warren A I."/>
            <person name="Byers J.R.P. K."/>
            <person name="Montejo-Kovacevich G."/>
            <person name="Yen C E."/>
        </authorList>
    </citation>
    <scope>NUCLEOTIDE SEQUENCE [LARGE SCALE GENOMIC DNA]</scope>
</reference>
<evidence type="ECO:0000256" key="1">
    <source>
        <dbReference type="SAM" id="MobiDB-lite"/>
    </source>
</evidence>
<proteinExistence type="predicted"/>